<reference evidence="1" key="1">
    <citation type="journal article" date="2015" name="Nature">
        <title>Complex archaea that bridge the gap between prokaryotes and eukaryotes.</title>
        <authorList>
            <person name="Spang A."/>
            <person name="Saw J.H."/>
            <person name="Jorgensen S.L."/>
            <person name="Zaremba-Niedzwiedzka K."/>
            <person name="Martijn J."/>
            <person name="Lind A.E."/>
            <person name="van Eijk R."/>
            <person name="Schleper C."/>
            <person name="Guy L."/>
            <person name="Ettema T.J."/>
        </authorList>
    </citation>
    <scope>NUCLEOTIDE SEQUENCE</scope>
</reference>
<gene>
    <name evidence="1" type="ORF">LCGC14_0839940</name>
</gene>
<dbReference type="EMBL" id="LAZR01002454">
    <property type="protein sequence ID" value="KKN29826.1"/>
    <property type="molecule type" value="Genomic_DNA"/>
</dbReference>
<proteinExistence type="predicted"/>
<comment type="caution">
    <text evidence="1">The sequence shown here is derived from an EMBL/GenBank/DDBJ whole genome shotgun (WGS) entry which is preliminary data.</text>
</comment>
<organism evidence="1">
    <name type="scientific">marine sediment metagenome</name>
    <dbReference type="NCBI Taxonomy" id="412755"/>
    <lineage>
        <taxon>unclassified sequences</taxon>
        <taxon>metagenomes</taxon>
        <taxon>ecological metagenomes</taxon>
    </lineage>
</organism>
<dbReference type="AlphaFoldDB" id="A0A0F9RY30"/>
<sequence>MICGEPAIFYMDCPIEEGGCGEWSWCSDECQLQADGLSDILFGHIDHDGCNGECCANRHVRLSYRKVCLRPRQLGFEEFLVGESGMYTSVLQFYNESFLTE</sequence>
<protein>
    <submittedName>
        <fullName evidence="1">Uncharacterized protein</fullName>
    </submittedName>
</protein>
<evidence type="ECO:0000313" key="1">
    <source>
        <dbReference type="EMBL" id="KKN29826.1"/>
    </source>
</evidence>
<accession>A0A0F9RY30</accession>
<name>A0A0F9RY30_9ZZZZ</name>